<dbReference type="OrthoDB" id="5373249at2"/>
<evidence type="ECO:0000256" key="4">
    <source>
        <dbReference type="SAM" id="SignalP"/>
    </source>
</evidence>
<feature type="chain" id="PRO_5012959856" evidence="4">
    <location>
        <begin position="18"/>
        <end position="154"/>
    </location>
</feature>
<evidence type="ECO:0000256" key="1">
    <source>
        <dbReference type="ARBA" id="ARBA00022448"/>
    </source>
</evidence>
<feature type="signal peptide" evidence="4">
    <location>
        <begin position="1"/>
        <end position="17"/>
    </location>
</feature>
<organism evidence="6 7">
    <name type="scientific">Sulfurospirillum diekertiae</name>
    <dbReference type="NCBI Taxonomy" id="1854492"/>
    <lineage>
        <taxon>Bacteria</taxon>
        <taxon>Pseudomonadati</taxon>
        <taxon>Campylobacterota</taxon>
        <taxon>Epsilonproteobacteria</taxon>
        <taxon>Campylobacterales</taxon>
        <taxon>Sulfurospirillaceae</taxon>
        <taxon>Sulfurospirillum</taxon>
    </lineage>
</organism>
<dbReference type="GO" id="GO:0017089">
    <property type="term" value="F:glycolipid transfer activity"/>
    <property type="evidence" value="ECO:0007669"/>
    <property type="project" value="TreeGrafter"/>
</dbReference>
<dbReference type="AlphaFoldDB" id="A0A1Y0HK69"/>
<name>A0A1Y0HK69_9BACT</name>
<dbReference type="PANTHER" id="PTHR36504">
    <property type="entry name" value="LIPOPOLYSACCHARIDE EXPORT SYSTEM PROTEIN LPTA"/>
    <property type="match status" value="1"/>
</dbReference>
<dbReference type="GO" id="GO:0001530">
    <property type="term" value="F:lipopolysaccharide binding"/>
    <property type="evidence" value="ECO:0007669"/>
    <property type="project" value="InterPro"/>
</dbReference>
<dbReference type="InterPro" id="IPR014340">
    <property type="entry name" value="LptA"/>
</dbReference>
<evidence type="ECO:0000313" key="7">
    <source>
        <dbReference type="Proteomes" id="UP000196005"/>
    </source>
</evidence>
<dbReference type="Pfam" id="PF03968">
    <property type="entry name" value="LptD_N"/>
    <property type="match status" value="1"/>
</dbReference>
<dbReference type="GO" id="GO:0030288">
    <property type="term" value="C:outer membrane-bounded periplasmic space"/>
    <property type="evidence" value="ECO:0007669"/>
    <property type="project" value="TreeGrafter"/>
</dbReference>
<evidence type="ECO:0000313" key="6">
    <source>
        <dbReference type="EMBL" id="ARU47966.1"/>
    </source>
</evidence>
<dbReference type="InterPro" id="IPR052037">
    <property type="entry name" value="LPS_export_LptA"/>
</dbReference>
<proteinExistence type="predicted"/>
<evidence type="ECO:0000259" key="5">
    <source>
        <dbReference type="Pfam" id="PF03968"/>
    </source>
</evidence>
<sequence>MKKLIALCLCASSILLAAEVEVTADKFFADDKKKISTFEGHVIVIKESDKLTANKVVIEFDDKKQPIRYIATGNAKGNLTMNQKKYYGEAEKMTYEPSKSLYTLEKKAFLHEIETDKKVYGDFIRADQNSGQYQVDGKGAAPVKFIFKVEDKKQ</sequence>
<accession>A0A1Y0HK69</accession>
<protein>
    <submittedName>
        <fullName evidence="6">Lipopolysaccharide export system protein LptA</fullName>
    </submittedName>
</protein>
<keyword evidence="3" id="KW-0574">Periplasm</keyword>
<dbReference type="NCBIfam" id="TIGR03002">
    <property type="entry name" value="outer_YhbN_LptA"/>
    <property type="match status" value="1"/>
</dbReference>
<dbReference type="InterPro" id="IPR005653">
    <property type="entry name" value="OstA-like_N"/>
</dbReference>
<evidence type="ECO:0000256" key="2">
    <source>
        <dbReference type="ARBA" id="ARBA00022729"/>
    </source>
</evidence>
<evidence type="ECO:0000256" key="3">
    <source>
        <dbReference type="ARBA" id="ARBA00022764"/>
    </source>
</evidence>
<dbReference type="GO" id="GO:0009279">
    <property type="term" value="C:cell outer membrane"/>
    <property type="evidence" value="ECO:0007669"/>
    <property type="project" value="TreeGrafter"/>
</dbReference>
<keyword evidence="2 4" id="KW-0732">Signal</keyword>
<keyword evidence="1" id="KW-0813">Transport</keyword>
<dbReference type="EMBL" id="CP021416">
    <property type="protein sequence ID" value="ARU47966.1"/>
    <property type="molecule type" value="Genomic_DNA"/>
</dbReference>
<dbReference type="KEGG" id="suls:Sdiek1_0799"/>
<gene>
    <name evidence="6" type="ORF">Sdiek1_0799</name>
</gene>
<dbReference type="GO" id="GO:0015920">
    <property type="term" value="P:lipopolysaccharide transport"/>
    <property type="evidence" value="ECO:0007669"/>
    <property type="project" value="InterPro"/>
</dbReference>
<keyword evidence="7" id="KW-1185">Reference proteome</keyword>
<feature type="domain" description="Organic solvent tolerance-like N-terminal" evidence="5">
    <location>
        <begin position="21"/>
        <end position="131"/>
    </location>
</feature>
<dbReference type="PANTHER" id="PTHR36504:SF1">
    <property type="entry name" value="LIPOPOLYSACCHARIDE EXPORT SYSTEM PROTEIN LPTA"/>
    <property type="match status" value="1"/>
</dbReference>
<dbReference type="Proteomes" id="UP000196005">
    <property type="component" value="Chromosome"/>
</dbReference>
<dbReference type="RefSeq" id="WP_087437987.1">
    <property type="nucleotide sequence ID" value="NZ_CP021416.1"/>
</dbReference>
<reference evidence="7" key="1">
    <citation type="submission" date="2017-05" db="EMBL/GenBank/DDBJ databases">
        <title>Dechlorination kinetics govern the competition between two new strains of the genus Sulfurospirillum.</title>
        <authorList>
            <person name="Buttet G.F."/>
            <person name="Murray A.M."/>
            <person name="Goris T."/>
            <person name="Burion M."/>
            <person name="Lin B."/>
            <person name="Rolle M."/>
            <person name="Maillard J."/>
        </authorList>
    </citation>
    <scope>NUCLEOTIDE SEQUENCE [LARGE SCALE GENOMIC DNA]</scope>
    <source>
        <strain evidence="7">SL2-1</strain>
    </source>
</reference>
<dbReference type="Gene3D" id="2.60.450.10">
    <property type="entry name" value="Lipopolysaccharide (LPS) transport protein A like domain"/>
    <property type="match status" value="1"/>
</dbReference>